<evidence type="ECO:0000313" key="2">
    <source>
        <dbReference type="EMBL" id="GAA2006394.1"/>
    </source>
</evidence>
<accession>A0ABN2TDY6</accession>
<keyword evidence="3" id="KW-1185">Reference proteome</keyword>
<dbReference type="Proteomes" id="UP001499854">
    <property type="component" value="Unassembled WGS sequence"/>
</dbReference>
<protein>
    <submittedName>
        <fullName evidence="2">Uncharacterized protein</fullName>
    </submittedName>
</protein>
<comment type="caution">
    <text evidence="2">The sequence shown here is derived from an EMBL/GenBank/DDBJ whole genome shotgun (WGS) entry which is preliminary data.</text>
</comment>
<sequence length="156" mass="17736">MATTTFPYSTFLRSPSQVLLALEESIVLLERRDDANLILMREEAFDAKDVGLQLMARAFASLNRRHPELAEELLADELPWLHWLPEDERPQCVRQLLADLAAGADTGLMVPFIRTLRGWRNTAEIWSDPELTARLSGPFTTEESVPLERPKRPEAP</sequence>
<feature type="region of interest" description="Disordered" evidence="1">
    <location>
        <begin position="136"/>
        <end position="156"/>
    </location>
</feature>
<dbReference type="RefSeq" id="WP_344662995.1">
    <property type="nucleotide sequence ID" value="NZ_BAAAQM010000091.1"/>
</dbReference>
<organism evidence="2 3">
    <name type="scientific">Catenulispora subtropica</name>
    <dbReference type="NCBI Taxonomy" id="450798"/>
    <lineage>
        <taxon>Bacteria</taxon>
        <taxon>Bacillati</taxon>
        <taxon>Actinomycetota</taxon>
        <taxon>Actinomycetes</taxon>
        <taxon>Catenulisporales</taxon>
        <taxon>Catenulisporaceae</taxon>
        <taxon>Catenulispora</taxon>
    </lineage>
</organism>
<reference evidence="2 3" key="1">
    <citation type="journal article" date="2019" name="Int. J. Syst. Evol. Microbiol.">
        <title>The Global Catalogue of Microorganisms (GCM) 10K type strain sequencing project: providing services to taxonomists for standard genome sequencing and annotation.</title>
        <authorList>
            <consortium name="The Broad Institute Genomics Platform"/>
            <consortium name="The Broad Institute Genome Sequencing Center for Infectious Disease"/>
            <person name="Wu L."/>
            <person name="Ma J."/>
        </authorList>
    </citation>
    <scope>NUCLEOTIDE SEQUENCE [LARGE SCALE GENOMIC DNA]</scope>
    <source>
        <strain evidence="2 3">JCM 16013</strain>
    </source>
</reference>
<feature type="compositionally biased region" description="Basic and acidic residues" evidence="1">
    <location>
        <begin position="146"/>
        <end position="156"/>
    </location>
</feature>
<evidence type="ECO:0000313" key="3">
    <source>
        <dbReference type="Proteomes" id="UP001499854"/>
    </source>
</evidence>
<name>A0ABN2TDY6_9ACTN</name>
<dbReference type="EMBL" id="BAAAQM010000091">
    <property type="protein sequence ID" value="GAA2006394.1"/>
    <property type="molecule type" value="Genomic_DNA"/>
</dbReference>
<evidence type="ECO:0000256" key="1">
    <source>
        <dbReference type="SAM" id="MobiDB-lite"/>
    </source>
</evidence>
<gene>
    <name evidence="2" type="ORF">GCM10009838_85820</name>
</gene>
<proteinExistence type="predicted"/>